<keyword evidence="3" id="KW-0472">Membrane</keyword>
<dbReference type="RefSeq" id="WP_215922717.1">
    <property type="nucleotide sequence ID" value="NZ_JAHKNI010000015.1"/>
</dbReference>
<evidence type="ECO:0000313" key="6">
    <source>
        <dbReference type="Proteomes" id="UP000733379"/>
    </source>
</evidence>
<keyword evidence="3" id="KW-1133">Transmembrane helix</keyword>
<evidence type="ECO:0000256" key="3">
    <source>
        <dbReference type="SAM" id="Phobius"/>
    </source>
</evidence>
<feature type="transmembrane region" description="Helical" evidence="3">
    <location>
        <begin position="429"/>
        <end position="449"/>
    </location>
</feature>
<feature type="domain" description="Macro" evidence="4">
    <location>
        <begin position="1"/>
        <end position="191"/>
    </location>
</feature>
<dbReference type="Gene3D" id="3.40.220.10">
    <property type="entry name" value="Leucine Aminopeptidase, subunit E, domain 1"/>
    <property type="match status" value="1"/>
</dbReference>
<proteinExistence type="predicted"/>
<dbReference type="InterPro" id="IPR011646">
    <property type="entry name" value="KAP_P-loop"/>
</dbReference>
<keyword evidence="3" id="KW-0812">Transmembrane</keyword>
<feature type="region of interest" description="Disordered" evidence="2">
    <location>
        <begin position="711"/>
        <end position="730"/>
    </location>
</feature>
<dbReference type="Pfam" id="PF07693">
    <property type="entry name" value="KAP_NTPase"/>
    <property type="match status" value="2"/>
</dbReference>
<reference evidence="5 6" key="1">
    <citation type="submission" date="2021-06" db="EMBL/GenBank/DDBJ databases">
        <title>Actinomycetes sequencing.</title>
        <authorList>
            <person name="Shan Q."/>
        </authorList>
    </citation>
    <scope>NUCLEOTIDE SEQUENCE [LARGE SCALE GENOMIC DNA]</scope>
    <source>
        <strain evidence="5 6">NEAU-G5</strain>
    </source>
</reference>
<organism evidence="5 6">
    <name type="scientific">Nocardia albiluteola</name>
    <dbReference type="NCBI Taxonomy" id="2842303"/>
    <lineage>
        <taxon>Bacteria</taxon>
        <taxon>Bacillati</taxon>
        <taxon>Actinomycetota</taxon>
        <taxon>Actinomycetes</taxon>
        <taxon>Mycobacteriales</taxon>
        <taxon>Nocardiaceae</taxon>
        <taxon>Nocardia</taxon>
    </lineage>
</organism>
<dbReference type="EMBL" id="JAHKNI010000015">
    <property type="protein sequence ID" value="MBU3066644.1"/>
    <property type="molecule type" value="Genomic_DNA"/>
</dbReference>
<accession>A0ABS6BBT6</accession>
<dbReference type="SUPFAM" id="SSF52949">
    <property type="entry name" value="Macro domain-like"/>
    <property type="match status" value="1"/>
</dbReference>
<evidence type="ECO:0000259" key="4">
    <source>
        <dbReference type="PROSITE" id="PS51154"/>
    </source>
</evidence>
<sequence length="933" mass="100706">MTMSDSASTTKLGTLDGIGYSLAQTNRPWTLDVDAMVVSVGSSLGQLGEALRAELYDRAWDAVDFETITPRRPLVLALPTADRPDVVLAHAILVAPQEYNDGHPETTDLSLLSATRSALDAAVAIGARRIAIPLLAAGALTEPARRVARILVPAAIQTMRQHSSLVVEELVFLCRDDTTAEVITKEYARTAAAPSSSFDPELAGGISRDLVDTNEGIPLAQDRLDVAPYVGMLATVIADRSTPLPLSVGLFGEWGSGKSYFMAMLRDQIQMLAESGDSRYCHEVVHIGFNAWHYADSNLWASLGDEIFRQLAGAEAESRPRAELIRADMAERLHQYHQLESRKNHARDTAARLQTEVDQAVADRVTSAKNLLAAVCNSPTYRDTISSMWRTLGIDDATKQAELLADQLQGSASEAATLTRAATTKIGRLSLAAAVAVLGLGVLVPVLVAGIKDHAALGVGLSATVTGLGGLTYLLARMRAGLQRLRTVGEELRGELTKAAENSVDRELADKLRSLRAAEADERVAQAQLDDVIAHVGELGRELAELEPGRRLYSFLAARAQGDSYTGQLGLISTIRKDLQQLVGLMAEWRADPDPDSSRRPIDRIVLYIDDLDRCSPDQIVDVLQAVHLLLAFDLFVVVVGVDPGWLLRSLRGRYAELLRDGDIDADGGQWRTPQDYIQKILNIPLVLPRMDSTGLANLLQGLAEPAGSAADSSAPQGLSLPPISPVPPAESADRAAGVILIEAGSQVDDIERPVEPETERALALTKPELALLGALDCFIETPRDAKRLLNLYRMVRATRSLSPVSRFLGLDGRPGEFEAVVIILALSTARSGLAGAILDAPPNPHSPAAGGLAHRVPSTDWSIFVADVAPLRSESGWANQIVGPIPDAQVPQWNRLHLGLSRVSRMTTFPDLSDLLIWLPKLRRFSYTLNSY</sequence>
<name>A0ABS6BBT6_9NOCA</name>
<evidence type="ECO:0000313" key="5">
    <source>
        <dbReference type="EMBL" id="MBU3066644.1"/>
    </source>
</evidence>
<feature type="transmembrane region" description="Helical" evidence="3">
    <location>
        <begin position="455"/>
        <end position="476"/>
    </location>
</feature>
<dbReference type="PANTHER" id="PTHR22674">
    <property type="entry name" value="NTPASE, KAP FAMILY P-LOOP DOMAIN-CONTAINING 1"/>
    <property type="match status" value="1"/>
</dbReference>
<dbReference type="InterPro" id="IPR052754">
    <property type="entry name" value="NTPase_KAP_P-loop"/>
</dbReference>
<keyword evidence="6" id="KW-1185">Reference proteome</keyword>
<evidence type="ECO:0000256" key="1">
    <source>
        <dbReference type="SAM" id="Coils"/>
    </source>
</evidence>
<dbReference type="InterPro" id="IPR002589">
    <property type="entry name" value="Macro_dom"/>
</dbReference>
<evidence type="ECO:0000256" key="2">
    <source>
        <dbReference type="SAM" id="MobiDB-lite"/>
    </source>
</evidence>
<dbReference type="PROSITE" id="PS51154">
    <property type="entry name" value="MACRO"/>
    <property type="match status" value="1"/>
</dbReference>
<keyword evidence="1" id="KW-0175">Coiled coil</keyword>
<dbReference type="PANTHER" id="PTHR22674:SF6">
    <property type="entry name" value="NTPASE KAP FAMILY P-LOOP DOMAIN-CONTAINING PROTEIN 1"/>
    <property type="match status" value="1"/>
</dbReference>
<protein>
    <recommendedName>
        <fullName evidence="4">Macro domain-containing protein</fullName>
    </recommendedName>
</protein>
<gene>
    <name evidence="5" type="ORF">KO481_34645</name>
</gene>
<dbReference type="Proteomes" id="UP000733379">
    <property type="component" value="Unassembled WGS sequence"/>
</dbReference>
<dbReference type="InterPro" id="IPR043472">
    <property type="entry name" value="Macro_dom-like"/>
</dbReference>
<feature type="coiled-coil region" evidence="1">
    <location>
        <begin position="336"/>
        <end position="363"/>
    </location>
</feature>
<comment type="caution">
    <text evidence="5">The sequence shown here is derived from an EMBL/GenBank/DDBJ whole genome shotgun (WGS) entry which is preliminary data.</text>
</comment>